<evidence type="ECO:0000313" key="8">
    <source>
        <dbReference type="EMBL" id="GER57521.1"/>
    </source>
</evidence>
<dbReference type="GO" id="GO:0003729">
    <property type="term" value="F:mRNA binding"/>
    <property type="evidence" value="ECO:0007669"/>
    <property type="project" value="UniProtKB-ARBA"/>
</dbReference>
<dbReference type="InterPro" id="IPR023271">
    <property type="entry name" value="Aquaporin-like"/>
</dbReference>
<feature type="repeat" description="PPR" evidence="7">
    <location>
        <begin position="186"/>
        <end position="220"/>
    </location>
</feature>
<dbReference type="GO" id="GO:0016020">
    <property type="term" value="C:membrane"/>
    <property type="evidence" value="ECO:0007669"/>
    <property type="project" value="UniProtKB-SubCell"/>
</dbReference>
<proteinExistence type="inferred from homology"/>
<dbReference type="EMBL" id="BKCP01013403">
    <property type="protein sequence ID" value="GER57521.1"/>
    <property type="molecule type" value="Genomic_DNA"/>
</dbReference>
<dbReference type="PANTHER" id="PTHR47926:SF540">
    <property type="entry name" value="PENTATRICOPEPTIDE REPEAT-CONTAINING PROTEIN"/>
    <property type="match status" value="1"/>
</dbReference>
<dbReference type="InterPro" id="IPR002885">
    <property type="entry name" value="PPR_rpt"/>
</dbReference>
<dbReference type="PRINTS" id="PR00783">
    <property type="entry name" value="MINTRINSICP"/>
</dbReference>
<dbReference type="InterPro" id="IPR046960">
    <property type="entry name" value="PPR_At4g14850-like_plant"/>
</dbReference>
<dbReference type="Pfam" id="PF20431">
    <property type="entry name" value="E_motif"/>
    <property type="match status" value="1"/>
</dbReference>
<dbReference type="NCBIfam" id="TIGR00756">
    <property type="entry name" value="PPR"/>
    <property type="match status" value="2"/>
</dbReference>
<dbReference type="Proteomes" id="UP000325081">
    <property type="component" value="Unassembled WGS sequence"/>
</dbReference>
<dbReference type="GO" id="GO:0015267">
    <property type="term" value="F:channel activity"/>
    <property type="evidence" value="ECO:0007669"/>
    <property type="project" value="InterPro"/>
</dbReference>
<dbReference type="Pfam" id="PF01535">
    <property type="entry name" value="PPR"/>
    <property type="match status" value="7"/>
</dbReference>
<dbReference type="PANTHER" id="PTHR47926">
    <property type="entry name" value="PENTATRICOPEPTIDE REPEAT-CONTAINING PROTEIN"/>
    <property type="match status" value="1"/>
</dbReference>
<dbReference type="FunFam" id="1.25.40.10:FF:000690">
    <property type="entry name" value="Pentatricopeptide repeat-containing protein"/>
    <property type="match status" value="1"/>
</dbReference>
<feature type="repeat" description="PPR" evidence="7">
    <location>
        <begin position="287"/>
        <end position="321"/>
    </location>
</feature>
<comment type="subcellular location">
    <subcellularLocation>
        <location evidence="1">Membrane</location>
        <topology evidence="1">Multi-pass membrane protein</topology>
    </subcellularLocation>
</comment>
<dbReference type="AlphaFoldDB" id="A0A5A7RJY8"/>
<evidence type="ECO:0000313" key="9">
    <source>
        <dbReference type="Proteomes" id="UP000325081"/>
    </source>
</evidence>
<accession>A0A5A7RJY8</accession>
<evidence type="ECO:0000256" key="3">
    <source>
        <dbReference type="ARBA" id="ARBA00022692"/>
    </source>
</evidence>
<evidence type="ECO:0000256" key="5">
    <source>
        <dbReference type="ARBA" id="ARBA00022989"/>
    </source>
</evidence>
<gene>
    <name evidence="8" type="ORF">STAS_35342</name>
</gene>
<organism evidence="8 9">
    <name type="scientific">Striga asiatica</name>
    <name type="common">Asiatic witchweed</name>
    <name type="synonym">Buchnera asiatica</name>
    <dbReference type="NCBI Taxonomy" id="4170"/>
    <lineage>
        <taxon>Eukaryota</taxon>
        <taxon>Viridiplantae</taxon>
        <taxon>Streptophyta</taxon>
        <taxon>Embryophyta</taxon>
        <taxon>Tracheophyta</taxon>
        <taxon>Spermatophyta</taxon>
        <taxon>Magnoliopsida</taxon>
        <taxon>eudicotyledons</taxon>
        <taxon>Gunneridae</taxon>
        <taxon>Pentapetalae</taxon>
        <taxon>asterids</taxon>
        <taxon>lamiids</taxon>
        <taxon>Lamiales</taxon>
        <taxon>Orobanchaceae</taxon>
        <taxon>Buchnereae</taxon>
        <taxon>Striga</taxon>
    </lineage>
</organism>
<reference evidence="9" key="1">
    <citation type="journal article" date="2019" name="Curr. Biol.">
        <title>Genome Sequence of Striga asiatica Provides Insight into the Evolution of Plant Parasitism.</title>
        <authorList>
            <person name="Yoshida S."/>
            <person name="Kim S."/>
            <person name="Wafula E.K."/>
            <person name="Tanskanen J."/>
            <person name="Kim Y.M."/>
            <person name="Honaas L."/>
            <person name="Yang Z."/>
            <person name="Spallek T."/>
            <person name="Conn C.E."/>
            <person name="Ichihashi Y."/>
            <person name="Cheong K."/>
            <person name="Cui S."/>
            <person name="Der J.P."/>
            <person name="Gundlach H."/>
            <person name="Jiao Y."/>
            <person name="Hori C."/>
            <person name="Ishida J.K."/>
            <person name="Kasahara H."/>
            <person name="Kiba T."/>
            <person name="Kim M.S."/>
            <person name="Koo N."/>
            <person name="Laohavisit A."/>
            <person name="Lee Y.H."/>
            <person name="Lumba S."/>
            <person name="McCourt P."/>
            <person name="Mortimer J.C."/>
            <person name="Mutuku J.M."/>
            <person name="Nomura T."/>
            <person name="Sasaki-Sekimoto Y."/>
            <person name="Seto Y."/>
            <person name="Wang Y."/>
            <person name="Wakatake T."/>
            <person name="Sakakibara H."/>
            <person name="Demura T."/>
            <person name="Yamaguchi S."/>
            <person name="Yoneyama K."/>
            <person name="Manabe R.I."/>
            <person name="Nelson D.C."/>
            <person name="Schulman A.H."/>
            <person name="Timko M.P."/>
            <person name="dePamphilis C.W."/>
            <person name="Choi D."/>
            <person name="Shirasu K."/>
        </authorList>
    </citation>
    <scope>NUCLEOTIDE SEQUENCE [LARGE SCALE GENOMIC DNA]</scope>
    <source>
        <strain evidence="9">cv. UVA1</strain>
    </source>
</reference>
<dbReference type="InterPro" id="IPR011990">
    <property type="entry name" value="TPR-like_helical_dom_sf"/>
</dbReference>
<keyword evidence="3" id="KW-0812">Transmembrane</keyword>
<dbReference type="GO" id="GO:0009451">
    <property type="term" value="P:RNA modification"/>
    <property type="evidence" value="ECO:0007669"/>
    <property type="project" value="InterPro"/>
</dbReference>
<dbReference type="Pfam" id="PF00230">
    <property type="entry name" value="MIP"/>
    <property type="match status" value="1"/>
</dbReference>
<comment type="similarity">
    <text evidence="2">Belongs to the PPR family. PCMP-H subfamily.</text>
</comment>
<evidence type="ECO:0000256" key="7">
    <source>
        <dbReference type="PROSITE-ProRule" id="PRU00708"/>
    </source>
</evidence>
<evidence type="ECO:0000256" key="2">
    <source>
        <dbReference type="ARBA" id="ARBA00006643"/>
    </source>
</evidence>
<sequence length="702" mass="77749">MFEDLTFFVIIRSLLTPLMLDYIWSWPNDGLRLTHNGVGSSPPRRRWAYLGGVVSVGRELCDGRKRWSPPLGIYPIARNRRSSTIIVLEKPPVMKTWRSCGLRTLDFSPVAEQNIDPPPTQFQLGKDSAVIELPDNLIPRMNQLQQIHAHSLRNATDSTQYLITNLLKIPNLSYAHKVLDNTPQPTIFLYNKLIQAYSSRGPHSRCLSLYSQILARRLSPNPHSFTFLFAACVGLNTVRHGQMLQAHFVKFGLGHDSYASTALVDMYAKMGSLDFAKKVFEEIEGADTPTWNSLITGYARNGLLEEARRLFSEMPRRNVISWTALISGYSQNGRYREALETYLEMEREGEVRPNQVTVASVLPACANLGALGVGRRIEAYARENGYFGNTFVSNAVLELYARCGAIEEAERVFEEIGGSRNLCSLNTMIMCLAVHGRCCGALELFDLTMRNGISPDDVTFVGAILACTHGGLVSRGRELFNSMAGKYSITPKLEHYGCMVDLLGRAGLLQEAHDLIKAMPMKPDSVVWGTLLGACSFHGNVEIAEKAAESLFVLEPWNPGNYVILSNIYAKAGMWDKVASLRKMMKGFNVRKAAGHSFIEEGGRLHKFIVEDKSHSSSDEIFRVLDCVGAESGLDSIGIAWAFGGMIFALVYCTAGISGGHINPAVTYGLFLARKVSLTRALFYIVMQCLGAICEPTCDPLV</sequence>
<dbReference type="Gene3D" id="1.25.40.10">
    <property type="entry name" value="Tetratricopeptide repeat domain"/>
    <property type="match status" value="3"/>
</dbReference>
<keyword evidence="6" id="KW-0472">Membrane</keyword>
<dbReference type="Gene3D" id="1.20.1080.10">
    <property type="entry name" value="Glycerol uptake facilitator protein"/>
    <property type="match status" value="1"/>
</dbReference>
<name>A0A5A7RJY8_STRAF</name>
<keyword evidence="9" id="KW-1185">Reference proteome</keyword>
<dbReference type="PROSITE" id="PS51375">
    <property type="entry name" value="PPR"/>
    <property type="match status" value="3"/>
</dbReference>
<protein>
    <submittedName>
        <fullName evidence="8">Pentatricopeptide repeat-containing protein</fullName>
    </submittedName>
</protein>
<dbReference type="InterPro" id="IPR046848">
    <property type="entry name" value="E_motif"/>
</dbReference>
<dbReference type="SUPFAM" id="SSF81338">
    <property type="entry name" value="Aquaporin-like"/>
    <property type="match status" value="1"/>
</dbReference>
<keyword evidence="5" id="KW-1133">Transmembrane helix</keyword>
<keyword evidence="4" id="KW-0677">Repeat</keyword>
<evidence type="ECO:0000256" key="6">
    <source>
        <dbReference type="ARBA" id="ARBA00023136"/>
    </source>
</evidence>
<evidence type="ECO:0000256" key="1">
    <source>
        <dbReference type="ARBA" id="ARBA00004141"/>
    </source>
</evidence>
<dbReference type="FunFam" id="1.25.40.10:FF:000348">
    <property type="entry name" value="Pentatricopeptide repeat-containing protein chloroplastic"/>
    <property type="match status" value="1"/>
</dbReference>
<dbReference type="OrthoDB" id="185373at2759"/>
<comment type="caution">
    <text evidence="8">The sequence shown here is derived from an EMBL/GenBank/DDBJ whole genome shotgun (WGS) entry which is preliminary data.</text>
</comment>
<evidence type="ECO:0000256" key="4">
    <source>
        <dbReference type="ARBA" id="ARBA00022737"/>
    </source>
</evidence>
<dbReference type="InterPro" id="IPR000425">
    <property type="entry name" value="MIP"/>
</dbReference>
<feature type="repeat" description="PPR" evidence="7">
    <location>
        <begin position="421"/>
        <end position="455"/>
    </location>
</feature>